<accession>A0AAW9QB82</accession>
<evidence type="ECO:0000313" key="3">
    <source>
        <dbReference type="Proteomes" id="UP001336250"/>
    </source>
</evidence>
<dbReference type="AlphaFoldDB" id="A0AAW9QB82"/>
<organism evidence="2 3">
    <name type="scientific">Aquincola agrisoli</name>
    <dbReference type="NCBI Taxonomy" id="3119538"/>
    <lineage>
        <taxon>Bacteria</taxon>
        <taxon>Pseudomonadati</taxon>
        <taxon>Pseudomonadota</taxon>
        <taxon>Betaproteobacteria</taxon>
        <taxon>Burkholderiales</taxon>
        <taxon>Sphaerotilaceae</taxon>
        <taxon>Aquincola</taxon>
    </lineage>
</organism>
<dbReference type="NCBIfam" id="TIGR02532">
    <property type="entry name" value="IV_pilin_GFxxxE"/>
    <property type="match status" value="1"/>
</dbReference>
<dbReference type="SUPFAM" id="SSF54523">
    <property type="entry name" value="Pili subunits"/>
    <property type="match status" value="1"/>
</dbReference>
<keyword evidence="3" id="KW-1185">Reference proteome</keyword>
<keyword evidence="1" id="KW-0812">Transmembrane</keyword>
<gene>
    <name evidence="2" type="ORF">V4F39_00720</name>
</gene>
<keyword evidence="1" id="KW-0472">Membrane</keyword>
<dbReference type="InterPro" id="IPR012902">
    <property type="entry name" value="N_methyl_site"/>
</dbReference>
<evidence type="ECO:0000313" key="2">
    <source>
        <dbReference type="EMBL" id="MEF7612410.1"/>
    </source>
</evidence>
<comment type="caution">
    <text evidence="2">The sequence shown here is derived from an EMBL/GenBank/DDBJ whole genome shotgun (WGS) entry which is preliminary data.</text>
</comment>
<dbReference type="Gene3D" id="3.30.700.10">
    <property type="entry name" value="Glycoprotein, Type 4 Pilin"/>
    <property type="match status" value="1"/>
</dbReference>
<dbReference type="Pfam" id="PF07963">
    <property type="entry name" value="N_methyl"/>
    <property type="match status" value="1"/>
</dbReference>
<dbReference type="EMBL" id="JAZIBG010000003">
    <property type="protein sequence ID" value="MEF7612410.1"/>
    <property type="molecule type" value="Genomic_DNA"/>
</dbReference>
<name>A0AAW9QB82_9BURK</name>
<feature type="transmembrane region" description="Helical" evidence="1">
    <location>
        <begin position="12"/>
        <end position="35"/>
    </location>
</feature>
<dbReference type="Proteomes" id="UP001336250">
    <property type="component" value="Unassembled WGS sequence"/>
</dbReference>
<dbReference type="RefSeq" id="WP_332287308.1">
    <property type="nucleotide sequence ID" value="NZ_JAZIBG010000003.1"/>
</dbReference>
<protein>
    <submittedName>
        <fullName evidence="2">Type II secretion system protein</fullName>
    </submittedName>
</protein>
<evidence type="ECO:0000256" key="1">
    <source>
        <dbReference type="SAM" id="Phobius"/>
    </source>
</evidence>
<sequence length="162" mass="17895">MSRFHGARQRGFTIVELVVTVAILGVLATGALPLAELVIQRQKEQELRLALREIRGAIDAYKRAVDEGRVNRAADATGFPESLDALAVGTRDMRSTEKQMIYFLRRVPRDPFEPDASLPAAATWGLRSYASPPEDPQPGKDVFDVYSRAPGTGLNGQPYRAW</sequence>
<reference evidence="2 3" key="1">
    <citation type="submission" date="2024-02" db="EMBL/GenBank/DDBJ databases">
        <title>Genome sequence of Aquincola sp. MAHUQ-54.</title>
        <authorList>
            <person name="Huq M.A."/>
        </authorList>
    </citation>
    <scope>NUCLEOTIDE SEQUENCE [LARGE SCALE GENOMIC DNA]</scope>
    <source>
        <strain evidence="2 3">MAHUQ-54</strain>
    </source>
</reference>
<dbReference type="InterPro" id="IPR045584">
    <property type="entry name" value="Pilin-like"/>
</dbReference>
<keyword evidence="1" id="KW-1133">Transmembrane helix</keyword>
<proteinExistence type="predicted"/>